<dbReference type="Pfam" id="PF01408">
    <property type="entry name" value="GFO_IDH_MocA"/>
    <property type="match status" value="1"/>
</dbReference>
<dbReference type="Proteomes" id="UP000319771">
    <property type="component" value="Unassembled WGS sequence"/>
</dbReference>
<dbReference type="InterPro" id="IPR000683">
    <property type="entry name" value="Gfo/Idh/MocA-like_OxRdtase_N"/>
</dbReference>
<dbReference type="AlphaFoldDB" id="A0A538U728"/>
<evidence type="ECO:0000259" key="2">
    <source>
        <dbReference type="Pfam" id="PF01408"/>
    </source>
</evidence>
<feature type="domain" description="GFO/IDH/MocA-like oxidoreductase" evidence="3">
    <location>
        <begin position="134"/>
        <end position="266"/>
    </location>
</feature>
<dbReference type="GO" id="GO:0016491">
    <property type="term" value="F:oxidoreductase activity"/>
    <property type="evidence" value="ECO:0007669"/>
    <property type="project" value="UniProtKB-KW"/>
</dbReference>
<gene>
    <name evidence="4" type="ORF">E6K81_09905</name>
</gene>
<dbReference type="SUPFAM" id="SSF55347">
    <property type="entry name" value="Glyceraldehyde-3-phosphate dehydrogenase-like, C-terminal domain"/>
    <property type="match status" value="1"/>
</dbReference>
<dbReference type="GO" id="GO:0000166">
    <property type="term" value="F:nucleotide binding"/>
    <property type="evidence" value="ECO:0007669"/>
    <property type="project" value="InterPro"/>
</dbReference>
<dbReference type="InterPro" id="IPR036291">
    <property type="entry name" value="NAD(P)-bd_dom_sf"/>
</dbReference>
<reference evidence="4 5" key="1">
    <citation type="journal article" date="2019" name="Nat. Microbiol.">
        <title>Mediterranean grassland soil C-N compound turnover is dependent on rainfall and depth, and is mediated by genomically divergent microorganisms.</title>
        <authorList>
            <person name="Diamond S."/>
            <person name="Andeer P.F."/>
            <person name="Li Z."/>
            <person name="Crits-Christoph A."/>
            <person name="Burstein D."/>
            <person name="Anantharaman K."/>
            <person name="Lane K.R."/>
            <person name="Thomas B.C."/>
            <person name="Pan C."/>
            <person name="Northen T.R."/>
            <person name="Banfield J.F."/>
        </authorList>
    </citation>
    <scope>NUCLEOTIDE SEQUENCE [LARGE SCALE GENOMIC DNA]</scope>
    <source>
        <strain evidence="4">WS_11</strain>
    </source>
</reference>
<evidence type="ECO:0000313" key="4">
    <source>
        <dbReference type="EMBL" id="TMQ71499.1"/>
    </source>
</evidence>
<name>A0A538U728_UNCEI</name>
<dbReference type="EMBL" id="VBPB01000160">
    <property type="protein sequence ID" value="TMQ71499.1"/>
    <property type="molecule type" value="Genomic_DNA"/>
</dbReference>
<dbReference type="Gene3D" id="3.40.50.720">
    <property type="entry name" value="NAD(P)-binding Rossmann-like Domain"/>
    <property type="match status" value="1"/>
</dbReference>
<evidence type="ECO:0000256" key="1">
    <source>
        <dbReference type="ARBA" id="ARBA00023002"/>
    </source>
</evidence>
<evidence type="ECO:0000259" key="3">
    <source>
        <dbReference type="Pfam" id="PF22725"/>
    </source>
</evidence>
<feature type="domain" description="Gfo/Idh/MocA-like oxidoreductase N-terminal" evidence="2">
    <location>
        <begin position="4"/>
        <end position="123"/>
    </location>
</feature>
<organism evidence="4 5">
    <name type="scientific">Eiseniibacteriota bacterium</name>
    <dbReference type="NCBI Taxonomy" id="2212470"/>
    <lineage>
        <taxon>Bacteria</taxon>
        <taxon>Candidatus Eiseniibacteriota</taxon>
    </lineage>
</organism>
<accession>A0A538U728</accession>
<evidence type="ECO:0000313" key="5">
    <source>
        <dbReference type="Proteomes" id="UP000319771"/>
    </source>
</evidence>
<sequence length="361" mass="39544">MERFRTAIIGTGFGRSVQAVAFQRHEGFELAAIAGTRLAKTRELAASLGIAGAFDDWRRMLDEVRPDLVSIVAPPDLHHPMMLAALERGAHVLCEKPTALNRYQAAEMRDAARRAGKVAAINHEFRFFPARAHAVAMVRRGDIGAPRRGEILGRYPLWWRPETRGWTWLSDARRGGGVLGALGSHHTDCFRQFFGEPLSAWASVRVDQPRRGPTAEQPERRLATADDACTVQYAFASGATAMFDLSACTPYRWERFEIHGEEATLRWDETGYRLWRVVAGKEPEAVELPAALALAPREGDPALVAPFGAMLQHLHAALRGEGSQAPDFDDAVAVQAALDAARESSAAMARVAVDRPAPVPA</sequence>
<dbReference type="Pfam" id="PF22725">
    <property type="entry name" value="GFO_IDH_MocA_C3"/>
    <property type="match status" value="1"/>
</dbReference>
<dbReference type="SUPFAM" id="SSF51735">
    <property type="entry name" value="NAD(P)-binding Rossmann-fold domains"/>
    <property type="match status" value="1"/>
</dbReference>
<dbReference type="Gene3D" id="3.30.360.10">
    <property type="entry name" value="Dihydrodipicolinate Reductase, domain 2"/>
    <property type="match status" value="1"/>
</dbReference>
<dbReference type="InterPro" id="IPR055170">
    <property type="entry name" value="GFO_IDH_MocA-like_dom"/>
</dbReference>
<protein>
    <submittedName>
        <fullName evidence="4">Gfo/Idh/MocA family oxidoreductase</fullName>
    </submittedName>
</protein>
<dbReference type="PANTHER" id="PTHR43818:SF11">
    <property type="entry name" value="BCDNA.GH03377"/>
    <property type="match status" value="1"/>
</dbReference>
<comment type="caution">
    <text evidence="4">The sequence shown here is derived from an EMBL/GenBank/DDBJ whole genome shotgun (WGS) entry which is preliminary data.</text>
</comment>
<keyword evidence="1" id="KW-0560">Oxidoreductase</keyword>
<dbReference type="PANTHER" id="PTHR43818">
    <property type="entry name" value="BCDNA.GH03377"/>
    <property type="match status" value="1"/>
</dbReference>
<dbReference type="InterPro" id="IPR050463">
    <property type="entry name" value="Gfo/Idh/MocA_oxidrdct_glycsds"/>
</dbReference>
<proteinExistence type="predicted"/>